<sequence>MQLGVGHGASAAGVVDTLGERFERFERLAFAGKRRTIAARIGTRAAGRATIGPPDSVG</sequence>
<dbReference type="EMBL" id="CAEZXM010000031">
    <property type="protein sequence ID" value="CAB4681868.1"/>
    <property type="molecule type" value="Genomic_DNA"/>
</dbReference>
<evidence type="ECO:0000313" key="1">
    <source>
        <dbReference type="EMBL" id="CAB4681868.1"/>
    </source>
</evidence>
<accession>A0A6J6N9X6</accession>
<name>A0A6J6N9X6_9ZZZZ</name>
<dbReference type="AlphaFoldDB" id="A0A6J6N9X6"/>
<reference evidence="1" key="1">
    <citation type="submission" date="2020-05" db="EMBL/GenBank/DDBJ databases">
        <authorList>
            <person name="Chiriac C."/>
            <person name="Salcher M."/>
            <person name="Ghai R."/>
            <person name="Kavagutti S V."/>
        </authorList>
    </citation>
    <scope>NUCLEOTIDE SEQUENCE</scope>
</reference>
<protein>
    <submittedName>
        <fullName evidence="1">Unannotated protein</fullName>
    </submittedName>
</protein>
<organism evidence="1">
    <name type="scientific">freshwater metagenome</name>
    <dbReference type="NCBI Taxonomy" id="449393"/>
    <lineage>
        <taxon>unclassified sequences</taxon>
        <taxon>metagenomes</taxon>
        <taxon>ecological metagenomes</taxon>
    </lineage>
</organism>
<proteinExistence type="predicted"/>
<gene>
    <name evidence="1" type="ORF">UFOPK2366_00267</name>
</gene>